<dbReference type="AlphaFoldDB" id="B7KAW8"/>
<dbReference type="Gene3D" id="2.60.120.10">
    <property type="entry name" value="Jelly Rolls"/>
    <property type="match status" value="1"/>
</dbReference>
<dbReference type="InterPro" id="IPR018490">
    <property type="entry name" value="cNMP-bd_dom_sf"/>
</dbReference>
<dbReference type="eggNOG" id="COG0659">
    <property type="taxonomic scope" value="Bacteria"/>
</dbReference>
<dbReference type="PANTHER" id="PTHR12544">
    <property type="entry name" value="GLUTAMINASE"/>
    <property type="match status" value="1"/>
</dbReference>
<dbReference type="EC" id="3.5.1.2" evidence="3 6"/>
<dbReference type="SUPFAM" id="SSF51206">
    <property type="entry name" value="cAMP-binding domain-like"/>
    <property type="match status" value="1"/>
</dbReference>
<feature type="binding site" evidence="6">
    <location>
        <position position="180"/>
    </location>
    <ligand>
        <name>substrate</name>
    </ligand>
</feature>
<evidence type="ECO:0000259" key="8">
    <source>
        <dbReference type="PROSITE" id="PS50801"/>
    </source>
</evidence>
<feature type="domain" description="Cyclic nucleotide-binding" evidence="7">
    <location>
        <begin position="483"/>
        <end position="606"/>
    </location>
</feature>
<dbReference type="PROSITE" id="PS00888">
    <property type="entry name" value="CNMP_BINDING_1"/>
    <property type="match status" value="1"/>
</dbReference>
<dbReference type="CDD" id="cd07042">
    <property type="entry name" value="STAS_SulP_like_sulfate_transporter"/>
    <property type="match status" value="1"/>
</dbReference>
<keyword evidence="10" id="KW-1185">Reference proteome</keyword>
<dbReference type="STRING" id="65393.PCC7424_1640"/>
<feature type="binding site" evidence="6">
    <location>
        <position position="173"/>
    </location>
    <ligand>
        <name>substrate</name>
    </ligand>
</feature>
<dbReference type="InterPro" id="IPR014710">
    <property type="entry name" value="RmlC-like_jellyroll"/>
</dbReference>
<feature type="domain" description="STAS" evidence="8">
    <location>
        <begin position="360"/>
        <end position="440"/>
    </location>
</feature>
<feature type="binding site" evidence="6">
    <location>
        <position position="204"/>
    </location>
    <ligand>
        <name>substrate</name>
    </ligand>
</feature>
<comment type="catalytic activity">
    <reaction evidence="5 6">
        <text>L-glutamine + H2O = L-glutamate + NH4(+)</text>
        <dbReference type="Rhea" id="RHEA:15889"/>
        <dbReference type="ChEBI" id="CHEBI:15377"/>
        <dbReference type="ChEBI" id="CHEBI:28938"/>
        <dbReference type="ChEBI" id="CHEBI:29985"/>
        <dbReference type="ChEBI" id="CHEBI:58359"/>
        <dbReference type="EC" id="3.5.1.2"/>
    </reaction>
</comment>
<dbReference type="Pfam" id="PF00027">
    <property type="entry name" value="cNMP_binding"/>
    <property type="match status" value="1"/>
</dbReference>
<evidence type="ECO:0000313" key="9">
    <source>
        <dbReference type="EMBL" id="ACK70078.1"/>
    </source>
</evidence>
<organism evidence="9 10">
    <name type="scientific">Gloeothece citriformis (strain PCC 7424)</name>
    <name type="common">Cyanothece sp. (strain PCC 7424)</name>
    <dbReference type="NCBI Taxonomy" id="65393"/>
    <lineage>
        <taxon>Bacteria</taxon>
        <taxon>Bacillati</taxon>
        <taxon>Cyanobacteriota</taxon>
        <taxon>Cyanophyceae</taxon>
        <taxon>Oscillatoriophycideae</taxon>
        <taxon>Chroococcales</taxon>
        <taxon>Aphanothecaceae</taxon>
        <taxon>Gloeothece</taxon>
        <taxon>Gloeothece citriformis</taxon>
    </lineage>
</organism>
<dbReference type="EMBL" id="CP001291">
    <property type="protein sequence ID" value="ACK70078.1"/>
    <property type="molecule type" value="Genomic_DNA"/>
</dbReference>
<comment type="subunit">
    <text evidence="2 6">Homotetramer.</text>
</comment>
<evidence type="ECO:0000259" key="7">
    <source>
        <dbReference type="PROSITE" id="PS50042"/>
    </source>
</evidence>
<feature type="binding site" evidence="6">
    <location>
        <position position="274"/>
    </location>
    <ligand>
        <name>substrate</name>
    </ligand>
</feature>
<evidence type="ECO:0000256" key="5">
    <source>
        <dbReference type="ARBA" id="ARBA00049534"/>
    </source>
</evidence>
<dbReference type="GO" id="GO:0004359">
    <property type="term" value="F:glutaminase activity"/>
    <property type="evidence" value="ECO:0007669"/>
    <property type="project" value="UniProtKB-UniRule"/>
</dbReference>
<evidence type="ECO:0000256" key="3">
    <source>
        <dbReference type="ARBA" id="ARBA00012918"/>
    </source>
</evidence>
<dbReference type="PANTHER" id="PTHR12544:SF29">
    <property type="entry name" value="GLUTAMINASE"/>
    <property type="match status" value="1"/>
</dbReference>
<evidence type="ECO:0000256" key="2">
    <source>
        <dbReference type="ARBA" id="ARBA00011881"/>
    </source>
</evidence>
<evidence type="ECO:0000313" key="10">
    <source>
        <dbReference type="Proteomes" id="UP000002384"/>
    </source>
</evidence>
<evidence type="ECO:0000256" key="4">
    <source>
        <dbReference type="ARBA" id="ARBA00022801"/>
    </source>
</evidence>
<dbReference type="NCBIfam" id="TIGR03814">
    <property type="entry name" value="Gln_ase"/>
    <property type="match status" value="1"/>
</dbReference>
<dbReference type="HOGENOM" id="CLU_027932_2_1_3"/>
<dbReference type="Proteomes" id="UP000002384">
    <property type="component" value="Chromosome"/>
</dbReference>
<keyword evidence="4 6" id="KW-0378">Hydrolase</keyword>
<dbReference type="KEGG" id="cyc:PCC7424_1640"/>
<dbReference type="Gene3D" id="3.40.710.10">
    <property type="entry name" value="DD-peptidase/beta-lactamase superfamily"/>
    <property type="match status" value="1"/>
</dbReference>
<sequence>MSSSELYYPQKVSTLDTSPILSCIVDIYERYRQINEGNVATYIPELAKVNPSLFGVCITTADGQVYEAGESQHCFTIQSISKPFVYGLALADHGCDVVMSKVGVEPTGEAFNSIVFDEVNNRPYNPMVNAGAIATTALIKGDGYHQRFNRILTMFEGFAGRTLTVDEAVFESERATGHRNRAIAYLELNAGMIDDPIDEHLDLYFRQCSILVTARDLAVMAATLANNGINPITKEQAIDSQIVTSILSVMTSCGMYDFSGEWLYRIGLPAKSGVGGGIIAVLPGQFGIGTFSPLLDARGNSVRGIRVCEDLSERFKFHVFNSHPIAETCITRHYTGAMVSSKRQRRAAERMILEQEGSQILVYELKGDLYFATMEKLARQLQQSPDTTKYIILEGRRLGNINTSALTLLCEMQKWLAIRDIIVILTGFFPKILEALKEEGWPEETFFESSDTALEWCENDLLGKIAVKDGKLLEKLALGEMDVFKDFSETELEVISSLFTSVVYQPNDLIIREGEEADHLFLLAAGVATVSLKLPHSEQRKRLTTYIPGIAFGELALFDMNVTKRTADVIADTEVICYVLPLANLETLLITAPNVYVKLLRSFGKTLVDTIKRATLEIRSLSLD</sequence>
<dbReference type="InterPro" id="IPR018488">
    <property type="entry name" value="cNMP-bd_CS"/>
</dbReference>
<reference evidence="10" key="1">
    <citation type="journal article" date="2011" name="MBio">
        <title>Novel metabolic attributes of the genus Cyanothece, comprising a group of unicellular nitrogen-fixing Cyanobacteria.</title>
        <authorList>
            <person name="Bandyopadhyay A."/>
            <person name="Elvitigala T."/>
            <person name="Welsh E."/>
            <person name="Stockel J."/>
            <person name="Liberton M."/>
            <person name="Min H."/>
            <person name="Sherman L.A."/>
            <person name="Pakrasi H.B."/>
        </authorList>
    </citation>
    <scope>NUCLEOTIDE SEQUENCE [LARGE SCALE GENOMIC DNA]</scope>
    <source>
        <strain evidence="10">PCC 7424</strain>
    </source>
</reference>
<protein>
    <recommendedName>
        <fullName evidence="3 6">Glutaminase</fullName>
        <ecNumber evidence="3 6">3.5.1.2</ecNumber>
    </recommendedName>
</protein>
<dbReference type="Gene3D" id="3.30.750.24">
    <property type="entry name" value="STAS domain"/>
    <property type="match status" value="1"/>
</dbReference>
<dbReference type="PROSITE" id="PS50801">
    <property type="entry name" value="STAS"/>
    <property type="match status" value="1"/>
</dbReference>
<evidence type="ECO:0000256" key="6">
    <source>
        <dbReference type="HAMAP-Rule" id="MF_00313"/>
    </source>
</evidence>
<comment type="similarity">
    <text evidence="1 6">Belongs to the glutaminase family.</text>
</comment>
<dbReference type="InterPro" id="IPR002645">
    <property type="entry name" value="STAS_dom"/>
</dbReference>
<dbReference type="eggNOG" id="COG2066">
    <property type="taxonomic scope" value="Bacteria"/>
</dbReference>
<dbReference type="RefSeq" id="WP_012599022.1">
    <property type="nucleotide sequence ID" value="NC_011729.1"/>
</dbReference>
<evidence type="ECO:0000256" key="1">
    <source>
        <dbReference type="ARBA" id="ARBA00011076"/>
    </source>
</evidence>
<feature type="binding site" evidence="6">
    <location>
        <position position="79"/>
    </location>
    <ligand>
        <name>substrate</name>
    </ligand>
</feature>
<dbReference type="CDD" id="cd00038">
    <property type="entry name" value="CAP_ED"/>
    <property type="match status" value="1"/>
</dbReference>
<dbReference type="OrthoDB" id="9788822at2"/>
<dbReference type="SMART" id="SM00100">
    <property type="entry name" value="cNMP"/>
    <property type="match status" value="1"/>
</dbReference>
<dbReference type="InterPro" id="IPR036513">
    <property type="entry name" value="STAS_dom_sf"/>
</dbReference>
<feature type="binding site" evidence="6">
    <location>
        <position position="129"/>
    </location>
    <ligand>
        <name>substrate</name>
    </ligand>
</feature>
<dbReference type="Pfam" id="PF01740">
    <property type="entry name" value="STAS"/>
    <property type="match status" value="1"/>
</dbReference>
<dbReference type="HAMAP" id="MF_00313">
    <property type="entry name" value="Glutaminase"/>
    <property type="match status" value="1"/>
</dbReference>
<dbReference type="InterPro" id="IPR000595">
    <property type="entry name" value="cNMP-bd_dom"/>
</dbReference>
<dbReference type="InterPro" id="IPR015868">
    <property type="entry name" value="Glutaminase"/>
</dbReference>
<dbReference type="SUPFAM" id="SSF52091">
    <property type="entry name" value="SpoIIaa-like"/>
    <property type="match status" value="1"/>
</dbReference>
<accession>B7KAW8</accession>
<dbReference type="InterPro" id="IPR012338">
    <property type="entry name" value="Beta-lactam/transpept-like"/>
</dbReference>
<dbReference type="SUPFAM" id="SSF56601">
    <property type="entry name" value="beta-lactamase/transpeptidase-like"/>
    <property type="match status" value="1"/>
</dbReference>
<proteinExistence type="inferred from homology"/>
<dbReference type="GO" id="GO:0006537">
    <property type="term" value="P:glutamate biosynthetic process"/>
    <property type="evidence" value="ECO:0007669"/>
    <property type="project" value="TreeGrafter"/>
</dbReference>
<feature type="binding site" evidence="6">
    <location>
        <position position="256"/>
    </location>
    <ligand>
        <name>substrate</name>
    </ligand>
</feature>
<dbReference type="PROSITE" id="PS00889">
    <property type="entry name" value="CNMP_BINDING_2"/>
    <property type="match status" value="1"/>
</dbReference>
<keyword evidence="6" id="KW-0007">Acetylation</keyword>
<dbReference type="PROSITE" id="PS50042">
    <property type="entry name" value="CNMP_BINDING_3"/>
    <property type="match status" value="1"/>
</dbReference>
<dbReference type="GO" id="GO:0006543">
    <property type="term" value="P:L-glutamine catabolic process"/>
    <property type="evidence" value="ECO:0007669"/>
    <property type="project" value="TreeGrafter"/>
</dbReference>
<gene>
    <name evidence="6" type="primary">glsA</name>
    <name evidence="9" type="ordered locus">PCC7424_1640</name>
</gene>
<dbReference type="Pfam" id="PF04960">
    <property type="entry name" value="Glutaminase"/>
    <property type="match status" value="1"/>
</dbReference>
<dbReference type="FunFam" id="3.40.710.10:FF:000005">
    <property type="entry name" value="Glutaminase"/>
    <property type="match status" value="1"/>
</dbReference>
<name>B7KAW8_GLOC7</name>